<dbReference type="PROSITE" id="PS00175">
    <property type="entry name" value="PG_MUTASE"/>
    <property type="match status" value="1"/>
</dbReference>
<comment type="caution">
    <text evidence="2">The sequence shown here is derived from an EMBL/GenBank/DDBJ whole genome shotgun (WGS) entry which is preliminary data.</text>
</comment>
<reference evidence="2 3" key="1">
    <citation type="submission" date="2016-03" db="EMBL/GenBank/DDBJ databases">
        <title>Comparison of Bacillus endophyticus and B. anthracis characteristics using whole genome sequence analysis and microbiological techniques.</title>
        <authorList>
            <person name="Lekota K.E."/>
            <person name="Mafofo J."/>
            <person name="Rees J."/>
            <person name="Muchadeyi F.C."/>
            <person name="Madoroba E."/>
            <person name="Van Heerden H."/>
        </authorList>
    </citation>
    <scope>NUCLEOTIDE SEQUENCE [LARGE SCALE GENOMIC DNA]</scope>
    <source>
        <strain evidence="2 3">3631_10C</strain>
        <plasmid evidence="2">pBEH1</plasmid>
    </source>
</reference>
<dbReference type="CDD" id="cd07067">
    <property type="entry name" value="HP_PGM_like"/>
    <property type="match status" value="1"/>
</dbReference>
<feature type="binding site" evidence="1">
    <location>
        <begin position="9"/>
        <end position="16"/>
    </location>
    <ligand>
        <name>substrate</name>
    </ligand>
</feature>
<dbReference type="AlphaFoldDB" id="A0AAX1QAH5"/>
<dbReference type="PANTHER" id="PTHR48100:SF5">
    <property type="entry name" value="HISTIDINE PHOSPHATASE FAMILY PROTEIN"/>
    <property type="match status" value="1"/>
</dbReference>
<geneLocation type="plasmid" evidence="2">
    <name>pBEH1</name>
</geneLocation>
<dbReference type="GO" id="GO:0005737">
    <property type="term" value="C:cytoplasm"/>
    <property type="evidence" value="ECO:0007669"/>
    <property type="project" value="TreeGrafter"/>
</dbReference>
<feature type="binding site" evidence="1">
    <location>
        <position position="61"/>
    </location>
    <ligand>
        <name>substrate</name>
    </ligand>
</feature>
<dbReference type="Proteomes" id="UP000250174">
    <property type="component" value="Unassembled WGS sequence"/>
</dbReference>
<dbReference type="EMBL" id="LVYK01000022">
    <property type="protein sequence ID" value="RAS77256.1"/>
    <property type="molecule type" value="Genomic_DNA"/>
</dbReference>
<evidence type="ECO:0000313" key="2">
    <source>
        <dbReference type="EMBL" id="RAS77256.1"/>
    </source>
</evidence>
<dbReference type="GO" id="GO:0016791">
    <property type="term" value="F:phosphatase activity"/>
    <property type="evidence" value="ECO:0007669"/>
    <property type="project" value="TreeGrafter"/>
</dbReference>
<keyword evidence="2" id="KW-0614">Plasmid</keyword>
<dbReference type="RefSeq" id="WP_113765515.1">
    <property type="nucleotide sequence ID" value="NZ_LVYK01000022.1"/>
</dbReference>
<dbReference type="InterPro" id="IPR001345">
    <property type="entry name" value="PG/BPGM_mutase_AS"/>
</dbReference>
<evidence type="ECO:0000313" key="3">
    <source>
        <dbReference type="Proteomes" id="UP000250174"/>
    </source>
</evidence>
<gene>
    <name evidence="2" type="ORF">A3864_12015</name>
</gene>
<name>A0AAX1QAH5_9BACI</name>
<dbReference type="PANTHER" id="PTHR48100">
    <property type="entry name" value="BROAD-SPECIFICITY PHOSPHATASE YOR283W-RELATED"/>
    <property type="match status" value="1"/>
</dbReference>
<proteinExistence type="predicted"/>
<dbReference type="SUPFAM" id="SSF53254">
    <property type="entry name" value="Phosphoglycerate mutase-like"/>
    <property type="match status" value="1"/>
</dbReference>
<dbReference type="SMART" id="SM00855">
    <property type="entry name" value="PGAM"/>
    <property type="match status" value="1"/>
</dbReference>
<dbReference type="Pfam" id="PF00300">
    <property type="entry name" value="His_Phos_1"/>
    <property type="match status" value="1"/>
</dbReference>
<dbReference type="InterPro" id="IPR050275">
    <property type="entry name" value="PGM_Phosphatase"/>
</dbReference>
<organism evidence="2 3">
    <name type="scientific">Priestia endophytica</name>
    <dbReference type="NCBI Taxonomy" id="135735"/>
    <lineage>
        <taxon>Bacteria</taxon>
        <taxon>Bacillati</taxon>
        <taxon>Bacillota</taxon>
        <taxon>Bacilli</taxon>
        <taxon>Bacillales</taxon>
        <taxon>Bacillaceae</taxon>
        <taxon>Priestia</taxon>
    </lineage>
</organism>
<accession>A0AAX1QAH5</accession>
<dbReference type="InterPro" id="IPR029033">
    <property type="entry name" value="His_PPase_superfam"/>
</dbReference>
<dbReference type="Gene3D" id="3.40.50.1240">
    <property type="entry name" value="Phosphoglycerate mutase-like"/>
    <property type="match status" value="1"/>
</dbReference>
<sequence length="205" mass="24175">MKKTLYLMRHGQTLFNQRRKVQGWCDSPLTELGIKQAETAAKYFKEHNIVFDHAYCSTSERASDTLEIITDMPYTRLKGLKEWNFGTFEGESEDLNPPLPYREFFVKFGGEEEKEFQKRIVNTCEKIVEEDNEVVLIVSHGAACRQFMRYWEHTNSIEQKEKISNCCILKFEYENNEFKLIEIINHNFSRLEGEAPVLFVPNEKK</sequence>
<evidence type="ECO:0000256" key="1">
    <source>
        <dbReference type="PIRSR" id="PIRSR613078-2"/>
    </source>
</evidence>
<protein>
    <submittedName>
        <fullName evidence="2">Histidine phosphatase family protein</fullName>
    </submittedName>
</protein>
<dbReference type="InterPro" id="IPR013078">
    <property type="entry name" value="His_Pase_superF_clade-1"/>
</dbReference>